<keyword evidence="4" id="KW-1185">Reference proteome</keyword>
<dbReference type="SUPFAM" id="SSF51182">
    <property type="entry name" value="RmlC-like cupins"/>
    <property type="match status" value="1"/>
</dbReference>
<sequence length="143" mass="15823">MEPMTQGRRPGVIMHKPVVSALQIDSFGDTKFGNVTWQTLLSKPTTSTESMSVGIAVCPSGGSLALHQHMQAEVYYVLDGSGEVEIDGERHRVTEGAMLWIPGDAVHGVFCGPDESLRWLYVFSEDCFSNVVYRFQPMRQEGL</sequence>
<dbReference type="PANTHER" id="PTHR35848">
    <property type="entry name" value="OXALATE-BINDING PROTEIN"/>
    <property type="match status" value="1"/>
</dbReference>
<comment type="caution">
    <text evidence="3">The sequence shown here is derived from an EMBL/GenBank/DDBJ whole genome shotgun (WGS) entry which is preliminary data.</text>
</comment>
<dbReference type="Pfam" id="PF07883">
    <property type="entry name" value="Cupin_2"/>
    <property type="match status" value="1"/>
</dbReference>
<organism evidence="3 4">
    <name type="scientific">Microdochium trichocladiopsis</name>
    <dbReference type="NCBI Taxonomy" id="1682393"/>
    <lineage>
        <taxon>Eukaryota</taxon>
        <taxon>Fungi</taxon>
        <taxon>Dikarya</taxon>
        <taxon>Ascomycota</taxon>
        <taxon>Pezizomycotina</taxon>
        <taxon>Sordariomycetes</taxon>
        <taxon>Xylariomycetidae</taxon>
        <taxon>Xylariales</taxon>
        <taxon>Microdochiaceae</taxon>
        <taxon>Microdochium</taxon>
    </lineage>
</organism>
<dbReference type="Proteomes" id="UP000756346">
    <property type="component" value="Unassembled WGS sequence"/>
</dbReference>
<dbReference type="EMBL" id="JAGTJQ010000009">
    <property type="protein sequence ID" value="KAH7024347.1"/>
    <property type="molecule type" value="Genomic_DNA"/>
</dbReference>
<dbReference type="RefSeq" id="XP_046007895.1">
    <property type="nucleotide sequence ID" value="XM_046154962.1"/>
</dbReference>
<protein>
    <submittedName>
        <fullName evidence="3">RmlC-like cupin domain-containing protein</fullName>
    </submittedName>
</protein>
<dbReference type="InterPro" id="IPR051610">
    <property type="entry name" value="GPI/OXD"/>
</dbReference>
<dbReference type="AlphaFoldDB" id="A0A9P8XWZ5"/>
<evidence type="ECO:0000259" key="2">
    <source>
        <dbReference type="Pfam" id="PF07883"/>
    </source>
</evidence>
<evidence type="ECO:0000313" key="3">
    <source>
        <dbReference type="EMBL" id="KAH7024347.1"/>
    </source>
</evidence>
<dbReference type="Gene3D" id="2.60.120.10">
    <property type="entry name" value="Jelly Rolls"/>
    <property type="match status" value="1"/>
</dbReference>
<dbReference type="GeneID" id="70184508"/>
<name>A0A9P8XWZ5_9PEZI</name>
<proteinExistence type="predicted"/>
<dbReference type="PANTHER" id="PTHR35848:SF6">
    <property type="entry name" value="CUPIN TYPE-2 DOMAIN-CONTAINING PROTEIN"/>
    <property type="match status" value="1"/>
</dbReference>
<keyword evidence="1" id="KW-0479">Metal-binding</keyword>
<dbReference type="InterPro" id="IPR013096">
    <property type="entry name" value="Cupin_2"/>
</dbReference>
<accession>A0A9P8XWZ5</accession>
<dbReference type="InterPro" id="IPR011051">
    <property type="entry name" value="RmlC_Cupin_sf"/>
</dbReference>
<evidence type="ECO:0000313" key="4">
    <source>
        <dbReference type="Proteomes" id="UP000756346"/>
    </source>
</evidence>
<dbReference type="GO" id="GO:0046872">
    <property type="term" value="F:metal ion binding"/>
    <property type="evidence" value="ECO:0007669"/>
    <property type="project" value="UniProtKB-KW"/>
</dbReference>
<dbReference type="OrthoDB" id="445803at2759"/>
<gene>
    <name evidence="3" type="ORF">B0I36DRAFT_331298</name>
</gene>
<reference evidence="3" key="1">
    <citation type="journal article" date="2021" name="Nat. Commun.">
        <title>Genetic determinants of endophytism in the Arabidopsis root mycobiome.</title>
        <authorList>
            <person name="Mesny F."/>
            <person name="Miyauchi S."/>
            <person name="Thiergart T."/>
            <person name="Pickel B."/>
            <person name="Atanasova L."/>
            <person name="Karlsson M."/>
            <person name="Huettel B."/>
            <person name="Barry K.W."/>
            <person name="Haridas S."/>
            <person name="Chen C."/>
            <person name="Bauer D."/>
            <person name="Andreopoulos W."/>
            <person name="Pangilinan J."/>
            <person name="LaButti K."/>
            <person name="Riley R."/>
            <person name="Lipzen A."/>
            <person name="Clum A."/>
            <person name="Drula E."/>
            <person name="Henrissat B."/>
            <person name="Kohler A."/>
            <person name="Grigoriev I.V."/>
            <person name="Martin F.M."/>
            <person name="Hacquard S."/>
        </authorList>
    </citation>
    <scope>NUCLEOTIDE SEQUENCE</scope>
    <source>
        <strain evidence="3">MPI-CAGE-CH-0230</strain>
    </source>
</reference>
<evidence type="ECO:0000256" key="1">
    <source>
        <dbReference type="ARBA" id="ARBA00022723"/>
    </source>
</evidence>
<feature type="domain" description="Cupin type-2" evidence="2">
    <location>
        <begin position="59"/>
        <end position="123"/>
    </location>
</feature>
<dbReference type="InterPro" id="IPR014710">
    <property type="entry name" value="RmlC-like_jellyroll"/>
</dbReference>